<gene>
    <name evidence="4" type="ORF">ES319_A02G036400v1</name>
</gene>
<organism evidence="4 5">
    <name type="scientific">Gossypium barbadense</name>
    <name type="common">Sea Island cotton</name>
    <name type="synonym">Hibiscus barbadensis</name>
    <dbReference type="NCBI Taxonomy" id="3634"/>
    <lineage>
        <taxon>Eukaryota</taxon>
        <taxon>Viridiplantae</taxon>
        <taxon>Streptophyta</taxon>
        <taxon>Embryophyta</taxon>
        <taxon>Tracheophyta</taxon>
        <taxon>Spermatophyta</taxon>
        <taxon>Magnoliopsida</taxon>
        <taxon>eudicotyledons</taxon>
        <taxon>Gunneridae</taxon>
        <taxon>Pentapetalae</taxon>
        <taxon>rosids</taxon>
        <taxon>malvids</taxon>
        <taxon>Malvales</taxon>
        <taxon>Malvaceae</taxon>
        <taxon>Malvoideae</taxon>
        <taxon>Gossypium</taxon>
    </lineage>
</organism>
<feature type="region of interest" description="Disordered" evidence="1">
    <location>
        <begin position="31"/>
        <end position="84"/>
    </location>
</feature>
<evidence type="ECO:0000313" key="5">
    <source>
        <dbReference type="Proteomes" id="UP000327439"/>
    </source>
</evidence>
<keyword evidence="3" id="KW-0732">Signal</keyword>
<dbReference type="AlphaFoldDB" id="A0A5J5WLZ2"/>
<protein>
    <submittedName>
        <fullName evidence="4">Uncharacterized protein</fullName>
    </submittedName>
</protein>
<dbReference type="Pfam" id="PF07466">
    <property type="entry name" value="DUF1517"/>
    <property type="match status" value="1"/>
</dbReference>
<dbReference type="InterPro" id="IPR053023">
    <property type="entry name" value="FLAP_modulator"/>
</dbReference>
<evidence type="ECO:0000256" key="2">
    <source>
        <dbReference type="SAM" id="Phobius"/>
    </source>
</evidence>
<feature type="compositionally biased region" description="Low complexity" evidence="1">
    <location>
        <begin position="31"/>
        <end position="45"/>
    </location>
</feature>
<feature type="signal peptide" evidence="3">
    <location>
        <begin position="1"/>
        <end position="29"/>
    </location>
</feature>
<dbReference type="InterPro" id="IPR010903">
    <property type="entry name" value="DUF1517"/>
</dbReference>
<keyword evidence="2" id="KW-0472">Membrane</keyword>
<evidence type="ECO:0000256" key="1">
    <source>
        <dbReference type="SAM" id="MobiDB-lite"/>
    </source>
</evidence>
<name>A0A5J5WLZ2_GOSBA</name>
<evidence type="ECO:0000256" key="3">
    <source>
        <dbReference type="SAM" id="SignalP"/>
    </source>
</evidence>
<keyword evidence="5" id="KW-1185">Reference proteome</keyword>
<feature type="compositionally biased region" description="Basic and acidic residues" evidence="1">
    <location>
        <begin position="46"/>
        <end position="61"/>
    </location>
</feature>
<dbReference type="PANTHER" id="PTHR33975">
    <property type="entry name" value="MYELIN-ASSOCIATED OLIGODENDROCYTE BASIC PROTEIN"/>
    <property type="match status" value="1"/>
</dbReference>
<feature type="compositionally biased region" description="Basic residues" evidence="1">
    <location>
        <begin position="62"/>
        <end position="72"/>
    </location>
</feature>
<reference evidence="5" key="1">
    <citation type="journal article" date="2020" name="Nat. Genet.">
        <title>Genomic diversifications of five Gossypium allopolyploid species and their impact on cotton improvement.</title>
        <authorList>
            <person name="Chen Z.J."/>
            <person name="Sreedasyam A."/>
            <person name="Ando A."/>
            <person name="Song Q."/>
            <person name="De Santiago L.M."/>
            <person name="Hulse-Kemp A.M."/>
            <person name="Ding M."/>
            <person name="Ye W."/>
            <person name="Kirkbride R.C."/>
            <person name="Jenkins J."/>
            <person name="Plott C."/>
            <person name="Lovell J."/>
            <person name="Lin Y.M."/>
            <person name="Vaughn R."/>
            <person name="Liu B."/>
            <person name="Simpson S."/>
            <person name="Scheffler B.E."/>
            <person name="Wen L."/>
            <person name="Saski C.A."/>
            <person name="Grover C.E."/>
            <person name="Hu G."/>
            <person name="Conover J.L."/>
            <person name="Carlson J.W."/>
            <person name="Shu S."/>
            <person name="Boston L.B."/>
            <person name="Williams M."/>
            <person name="Peterson D.G."/>
            <person name="McGee K."/>
            <person name="Jones D.C."/>
            <person name="Wendel J.F."/>
            <person name="Stelly D.M."/>
            <person name="Grimwood J."/>
            <person name="Schmutz J."/>
        </authorList>
    </citation>
    <scope>NUCLEOTIDE SEQUENCE [LARGE SCALE GENOMIC DNA]</scope>
    <source>
        <strain evidence="5">cv. 3-79</strain>
    </source>
</reference>
<accession>A0A5J5WLZ2</accession>
<proteinExistence type="predicted"/>
<dbReference type="PANTHER" id="PTHR33975:SF10">
    <property type="match status" value="1"/>
</dbReference>
<feature type="chain" id="PRO_5023825709" evidence="3">
    <location>
        <begin position="30"/>
        <end position="311"/>
    </location>
</feature>
<dbReference type="GO" id="GO:0009507">
    <property type="term" value="C:chloroplast"/>
    <property type="evidence" value="ECO:0007669"/>
    <property type="project" value="TreeGrafter"/>
</dbReference>
<dbReference type="EMBL" id="CM018203">
    <property type="protein sequence ID" value="KAB2092516.1"/>
    <property type="molecule type" value="Genomic_DNA"/>
</dbReference>
<dbReference type="Proteomes" id="UP000327439">
    <property type="component" value="Chromosome A02"/>
</dbReference>
<keyword evidence="2" id="KW-0812">Transmembrane</keyword>
<evidence type="ECO:0000313" key="4">
    <source>
        <dbReference type="EMBL" id="KAB2092516.1"/>
    </source>
</evidence>
<dbReference type="OrthoDB" id="542507at2759"/>
<keyword evidence="2" id="KW-1133">Transmembrane helix</keyword>
<feature type="transmembrane region" description="Helical" evidence="2">
    <location>
        <begin position="88"/>
        <end position="109"/>
    </location>
</feature>
<sequence>MAFKSFPKLSILAVVVTLLLSHHLYEVSAASGGRMGGSSFSSESPPSHRNDDDYHHYDHHDLHHRHHHHYHHSQPGFPRSVDQESGPASAAVSYLILTIFMGVASVIVYSSTVQNRTSILQVQEVHQMLPSSFLQVGLSAKARSLQKELTEIASTTDTSTAKGWNIILEETVSSLLHHPHCYLHGYSSVTHHWTIGSAEQQFQRLSKEERLKFDVETLVNVNNIKRQRAVVLNGDKGDKDRIVVTVLVAAQGAHKLPTINTTDNVKEALQYLADISSSKIKGVEVLWSPQDETDSLSVEELLENYPQMRRI</sequence>
<dbReference type="PIRSF" id="PIRSF037221">
    <property type="entry name" value="DUF1517"/>
    <property type="match status" value="1"/>
</dbReference>